<evidence type="ECO:0000256" key="4">
    <source>
        <dbReference type="ARBA" id="ARBA00022723"/>
    </source>
</evidence>
<evidence type="ECO:0000256" key="11">
    <source>
        <dbReference type="RuleBase" id="RU003826"/>
    </source>
</evidence>
<comment type="caution">
    <text evidence="10">Lacks conserved residue(s) required for the propagation of feature annotation.</text>
</comment>
<dbReference type="OrthoDB" id="3243336at2"/>
<dbReference type="STRING" id="1121387.GCA_000429885_00745"/>
<dbReference type="CDD" id="cd00564">
    <property type="entry name" value="TMP_TenI"/>
    <property type="match status" value="1"/>
</dbReference>
<evidence type="ECO:0000256" key="3">
    <source>
        <dbReference type="ARBA" id="ARBA00022679"/>
    </source>
</evidence>
<keyword evidence="15" id="KW-1185">Reference proteome</keyword>
<dbReference type="GeneID" id="63458321"/>
<feature type="binding site" evidence="10">
    <location>
        <position position="90"/>
    </location>
    <ligand>
        <name>Mg(2+)</name>
        <dbReference type="ChEBI" id="CHEBI:18420"/>
    </ligand>
</feature>
<keyword evidence="5 10" id="KW-0460">Magnesium</keyword>
<dbReference type="Gene3D" id="3.20.20.70">
    <property type="entry name" value="Aldolase class I"/>
    <property type="match status" value="1"/>
</dbReference>
<dbReference type="Proteomes" id="UP000242637">
    <property type="component" value="Chromosome 1"/>
</dbReference>
<accession>A0A239V2R3</accession>
<dbReference type="EMBL" id="LT906453">
    <property type="protein sequence ID" value="SNV16326.1"/>
    <property type="molecule type" value="Genomic_DNA"/>
</dbReference>
<keyword evidence="6 10" id="KW-0784">Thiamine biosynthesis</keyword>
<dbReference type="SUPFAM" id="SSF51391">
    <property type="entry name" value="Thiamin phosphate synthase"/>
    <property type="match status" value="1"/>
</dbReference>
<dbReference type="EC" id="2.5.1.3" evidence="10"/>
<dbReference type="AlphaFoldDB" id="A0A239V2R3"/>
<dbReference type="HAMAP" id="MF_00097">
    <property type="entry name" value="TMP_synthase"/>
    <property type="match status" value="1"/>
</dbReference>
<comment type="similarity">
    <text evidence="10 11">Belongs to the thiamine-phosphate synthase family.</text>
</comment>
<feature type="binding site" evidence="10">
    <location>
        <position position="71"/>
    </location>
    <ligand>
        <name>Mg(2+)</name>
        <dbReference type="ChEBI" id="CHEBI:18420"/>
    </ligand>
</feature>
<evidence type="ECO:0000259" key="13">
    <source>
        <dbReference type="Pfam" id="PF02581"/>
    </source>
</evidence>
<dbReference type="InterPro" id="IPR034291">
    <property type="entry name" value="TMP_synthase"/>
</dbReference>
<evidence type="ECO:0000256" key="6">
    <source>
        <dbReference type="ARBA" id="ARBA00022977"/>
    </source>
</evidence>
<dbReference type="InterPro" id="IPR022998">
    <property type="entry name" value="ThiamineP_synth_TenI"/>
</dbReference>
<dbReference type="GO" id="GO:0000287">
    <property type="term" value="F:magnesium ion binding"/>
    <property type="evidence" value="ECO:0007669"/>
    <property type="project" value="UniProtKB-UniRule"/>
</dbReference>
<sequence length="217" mass="22290">MTRPDLSVYLVTDTTMAGSRRLHDIVQEAVAGGVTIVQIRDPHAEDRAFTELARSVVHALTGTGIPVILNDRVHLVAATGADGAHVGQSDMPVTEARTILGPDAILGLSITRPEDLAAAMNKGPEALTQLDYIGVGPIRDTTTKPGHAPATGLATLADIMAKSPWPGVAIGGITAADAPAVHEAGAHGLCVVSAIMNAPNPHSAAKELAAAWHTATH</sequence>
<evidence type="ECO:0000256" key="1">
    <source>
        <dbReference type="ARBA" id="ARBA00003814"/>
    </source>
</evidence>
<proteinExistence type="inferred from homology"/>
<feature type="binding site" evidence="10">
    <location>
        <position position="109"/>
    </location>
    <ligand>
        <name>4-amino-2-methyl-5-(diphosphooxymethyl)pyrimidine</name>
        <dbReference type="ChEBI" id="CHEBI:57841"/>
    </ligand>
</feature>
<dbReference type="RefSeq" id="WP_028326797.1">
    <property type="nucleotide sequence ID" value="NZ_LT906453.1"/>
</dbReference>
<dbReference type="GO" id="GO:0005737">
    <property type="term" value="C:cytoplasm"/>
    <property type="evidence" value="ECO:0007669"/>
    <property type="project" value="TreeGrafter"/>
</dbReference>
<feature type="binding site" evidence="10">
    <location>
        <begin position="141"/>
        <end position="143"/>
    </location>
    <ligand>
        <name>2-[(2R,5Z)-2-carboxy-4-methylthiazol-5(2H)-ylidene]ethyl phosphate</name>
        <dbReference type="ChEBI" id="CHEBI:62899"/>
    </ligand>
</feature>
<evidence type="ECO:0000313" key="15">
    <source>
        <dbReference type="Proteomes" id="UP000242637"/>
    </source>
</evidence>
<evidence type="ECO:0000256" key="7">
    <source>
        <dbReference type="ARBA" id="ARBA00047334"/>
    </source>
</evidence>
<evidence type="ECO:0000256" key="9">
    <source>
        <dbReference type="ARBA" id="ARBA00047883"/>
    </source>
</evidence>
<protein>
    <recommendedName>
        <fullName evidence="10">Thiamine-phosphate synthase</fullName>
        <shortName evidence="10">TP synthase</shortName>
        <shortName evidence="10">TPS</shortName>
        <ecNumber evidence="10">2.5.1.3</ecNumber>
    </recommendedName>
    <alternativeName>
        <fullName evidence="10">Thiamine-phosphate pyrophosphorylase</fullName>
        <shortName evidence="10">TMP pyrophosphorylase</shortName>
        <shortName evidence="10">TMP-PPase</shortName>
    </alternativeName>
</protein>
<evidence type="ECO:0000256" key="12">
    <source>
        <dbReference type="RuleBase" id="RU004253"/>
    </source>
</evidence>
<dbReference type="NCBIfam" id="TIGR00693">
    <property type="entry name" value="thiE"/>
    <property type="match status" value="1"/>
</dbReference>
<organism evidence="14 15">
    <name type="scientific">Dermatophilus congolensis</name>
    <dbReference type="NCBI Taxonomy" id="1863"/>
    <lineage>
        <taxon>Bacteria</taxon>
        <taxon>Bacillati</taxon>
        <taxon>Actinomycetota</taxon>
        <taxon>Actinomycetes</taxon>
        <taxon>Micrococcales</taxon>
        <taxon>Dermatophilaceae</taxon>
        <taxon>Dermatophilus</taxon>
    </lineage>
</organism>
<evidence type="ECO:0000256" key="2">
    <source>
        <dbReference type="ARBA" id="ARBA00005165"/>
    </source>
</evidence>
<evidence type="ECO:0000256" key="10">
    <source>
        <dbReference type="HAMAP-Rule" id="MF_00097"/>
    </source>
</evidence>
<dbReference type="UniPathway" id="UPA00060">
    <property type="reaction ID" value="UER00141"/>
</dbReference>
<dbReference type="GO" id="GO:0004789">
    <property type="term" value="F:thiamine-phosphate diphosphorylase activity"/>
    <property type="evidence" value="ECO:0007669"/>
    <property type="project" value="UniProtKB-UniRule"/>
</dbReference>
<dbReference type="KEGG" id="dco:SAMEA4475696_0002"/>
<keyword evidence="3 10" id="KW-0808">Transferase</keyword>
<evidence type="ECO:0000313" key="14">
    <source>
        <dbReference type="EMBL" id="SNV16326.1"/>
    </source>
</evidence>
<comment type="cofactor">
    <cofactor evidence="10">
        <name>Mg(2+)</name>
        <dbReference type="ChEBI" id="CHEBI:18420"/>
    </cofactor>
    <text evidence="10">Binds 1 Mg(2+) ion per subunit.</text>
</comment>
<comment type="catalytic activity">
    <reaction evidence="7 10 11">
        <text>4-methyl-5-(2-phosphooxyethyl)-thiazole + 4-amino-2-methyl-5-(diphosphooxymethyl)pyrimidine + H(+) = thiamine phosphate + diphosphate</text>
        <dbReference type="Rhea" id="RHEA:22328"/>
        <dbReference type="ChEBI" id="CHEBI:15378"/>
        <dbReference type="ChEBI" id="CHEBI:33019"/>
        <dbReference type="ChEBI" id="CHEBI:37575"/>
        <dbReference type="ChEBI" id="CHEBI:57841"/>
        <dbReference type="ChEBI" id="CHEBI:58296"/>
        <dbReference type="EC" id="2.5.1.3"/>
    </reaction>
</comment>
<dbReference type="PANTHER" id="PTHR20857">
    <property type="entry name" value="THIAMINE-PHOSPHATE PYROPHOSPHORYLASE"/>
    <property type="match status" value="1"/>
</dbReference>
<dbReference type="InterPro" id="IPR036206">
    <property type="entry name" value="ThiamineP_synth_sf"/>
</dbReference>
<feature type="binding site" evidence="10">
    <location>
        <position position="172"/>
    </location>
    <ligand>
        <name>2-[(2R,5Z)-2-carboxy-4-methylthiazol-5(2H)-ylidene]ethyl phosphate</name>
        <dbReference type="ChEBI" id="CHEBI:62899"/>
    </ligand>
</feature>
<evidence type="ECO:0000256" key="8">
    <source>
        <dbReference type="ARBA" id="ARBA00047851"/>
    </source>
</evidence>
<dbReference type="GO" id="GO:0009229">
    <property type="term" value="P:thiamine diphosphate biosynthetic process"/>
    <property type="evidence" value="ECO:0007669"/>
    <property type="project" value="UniProtKB-UniRule"/>
</dbReference>
<dbReference type="InterPro" id="IPR013785">
    <property type="entry name" value="Aldolase_TIM"/>
</dbReference>
<comment type="function">
    <text evidence="1 10">Condenses 4-methyl-5-(beta-hydroxyethyl)thiazole monophosphate (THZ-P) and 2-methyl-4-amino-5-hydroxymethyl pyrimidine pyrophosphate (HMP-PP) to form thiamine monophosphate (TMP).</text>
</comment>
<comment type="pathway">
    <text evidence="2 10 12">Cofactor biosynthesis; thiamine diphosphate biosynthesis; thiamine phosphate from 4-amino-2-methyl-5-diphosphomethylpyrimidine and 4-methyl-5-(2-phosphoethyl)-thiazole: step 1/1.</text>
</comment>
<feature type="binding site" evidence="10">
    <location>
        <begin position="192"/>
        <end position="193"/>
    </location>
    <ligand>
        <name>2-[(2R,5Z)-2-carboxy-4-methylthiazol-5(2H)-ylidene]ethyl phosphate</name>
        <dbReference type="ChEBI" id="CHEBI:62899"/>
    </ligand>
</feature>
<comment type="catalytic activity">
    <reaction evidence="8 10 11">
        <text>2-(2-carboxy-4-methylthiazol-5-yl)ethyl phosphate + 4-amino-2-methyl-5-(diphosphooxymethyl)pyrimidine + 2 H(+) = thiamine phosphate + CO2 + diphosphate</text>
        <dbReference type="Rhea" id="RHEA:47848"/>
        <dbReference type="ChEBI" id="CHEBI:15378"/>
        <dbReference type="ChEBI" id="CHEBI:16526"/>
        <dbReference type="ChEBI" id="CHEBI:33019"/>
        <dbReference type="ChEBI" id="CHEBI:37575"/>
        <dbReference type="ChEBI" id="CHEBI:57841"/>
        <dbReference type="ChEBI" id="CHEBI:62890"/>
        <dbReference type="EC" id="2.5.1.3"/>
    </reaction>
</comment>
<dbReference type="PANTHER" id="PTHR20857:SF15">
    <property type="entry name" value="THIAMINE-PHOSPHATE SYNTHASE"/>
    <property type="match status" value="1"/>
</dbReference>
<reference evidence="14 15" key="1">
    <citation type="submission" date="2017-06" db="EMBL/GenBank/DDBJ databases">
        <authorList>
            <consortium name="Pathogen Informatics"/>
        </authorList>
    </citation>
    <scope>NUCLEOTIDE SEQUENCE [LARGE SCALE GENOMIC DNA]</scope>
    <source>
        <strain evidence="14 15">NCTC13039</strain>
    </source>
</reference>
<feature type="domain" description="Thiamine phosphate synthase/TenI" evidence="13">
    <location>
        <begin position="8"/>
        <end position="195"/>
    </location>
</feature>
<gene>
    <name evidence="14" type="primary">thiE_1</name>
    <name evidence="10" type="synonym">thiE</name>
    <name evidence="14" type="ORF">SAMEA4475696_00002</name>
</gene>
<keyword evidence="4 10" id="KW-0479">Metal-binding</keyword>
<dbReference type="GO" id="GO:0009228">
    <property type="term" value="P:thiamine biosynthetic process"/>
    <property type="evidence" value="ECO:0007669"/>
    <property type="project" value="UniProtKB-KW"/>
</dbReference>
<evidence type="ECO:0000256" key="5">
    <source>
        <dbReference type="ARBA" id="ARBA00022842"/>
    </source>
</evidence>
<feature type="binding site" evidence="10">
    <location>
        <position position="144"/>
    </location>
    <ligand>
        <name>4-amino-2-methyl-5-(diphosphooxymethyl)pyrimidine</name>
        <dbReference type="ChEBI" id="CHEBI:57841"/>
    </ligand>
</feature>
<comment type="catalytic activity">
    <reaction evidence="9 10 11">
        <text>2-[(2R,5Z)-2-carboxy-4-methylthiazol-5(2H)-ylidene]ethyl phosphate + 4-amino-2-methyl-5-(diphosphooxymethyl)pyrimidine + 2 H(+) = thiamine phosphate + CO2 + diphosphate</text>
        <dbReference type="Rhea" id="RHEA:47844"/>
        <dbReference type="ChEBI" id="CHEBI:15378"/>
        <dbReference type="ChEBI" id="CHEBI:16526"/>
        <dbReference type="ChEBI" id="CHEBI:33019"/>
        <dbReference type="ChEBI" id="CHEBI:37575"/>
        <dbReference type="ChEBI" id="CHEBI:57841"/>
        <dbReference type="ChEBI" id="CHEBI:62899"/>
        <dbReference type="EC" id="2.5.1.3"/>
    </reaction>
</comment>
<name>A0A239V2R3_9MICO</name>
<feature type="binding site" evidence="10">
    <location>
        <position position="70"/>
    </location>
    <ligand>
        <name>4-amino-2-methyl-5-(diphosphooxymethyl)pyrimidine</name>
        <dbReference type="ChEBI" id="CHEBI:57841"/>
    </ligand>
</feature>
<dbReference type="Pfam" id="PF02581">
    <property type="entry name" value="TMP-TENI"/>
    <property type="match status" value="1"/>
</dbReference>